<dbReference type="InterPro" id="IPR018106">
    <property type="entry name" value="CAP_CS_N"/>
</dbReference>
<dbReference type="PROSITE" id="PS01088">
    <property type="entry name" value="CAP_1"/>
    <property type="match status" value="1"/>
</dbReference>
<comment type="caution">
    <text evidence="7">The sequence shown here is derived from an EMBL/GenBank/DDBJ whole genome shotgun (WGS) entry which is preliminary data.</text>
</comment>
<feature type="compositionally biased region" description="Low complexity" evidence="5">
    <location>
        <begin position="29"/>
        <end position="44"/>
    </location>
</feature>
<dbReference type="SUPFAM" id="SSF69340">
    <property type="entry name" value="C-terminal domain of adenylylcyclase associated protein"/>
    <property type="match status" value="1"/>
</dbReference>
<gene>
    <name evidence="7" type="ORF">BD324DRAFT_682886</name>
</gene>
<dbReference type="Gene3D" id="2.160.20.70">
    <property type="match status" value="1"/>
</dbReference>
<dbReference type="PANTHER" id="PTHR10652">
    <property type="entry name" value="ADENYLYL CYCLASE-ASSOCIATED PROTEIN"/>
    <property type="match status" value="1"/>
</dbReference>
<proteinExistence type="inferred from homology"/>
<evidence type="ECO:0000256" key="4">
    <source>
        <dbReference type="RuleBase" id="RU000647"/>
    </source>
</evidence>
<comment type="function">
    <text evidence="2">The N-terminal domain binds to adenylyl cyclase, thereby enabling adenylyl cyclase to be activated by upstream regulatory signals, such as Ras. The C-terminal domain is required for normal cellular morphology and growth control.</text>
</comment>
<name>A0A1Y1UBQ5_9TREE</name>
<dbReference type="AlphaFoldDB" id="A0A1Y1UBQ5"/>
<dbReference type="OrthoDB" id="77251at2759"/>
<dbReference type="InterPro" id="IPR053950">
    <property type="entry name" value="CAP_N"/>
</dbReference>
<dbReference type="InterPro" id="IPR016098">
    <property type="entry name" value="CAP/MinC_C"/>
</dbReference>
<dbReference type="InParanoid" id="A0A1Y1UBQ5"/>
<feature type="region of interest" description="Disordered" evidence="5">
    <location>
        <begin position="313"/>
        <end position="360"/>
    </location>
</feature>
<dbReference type="GO" id="GO:0007015">
    <property type="term" value="P:actin filament organization"/>
    <property type="evidence" value="ECO:0007669"/>
    <property type="project" value="TreeGrafter"/>
</dbReference>
<dbReference type="FunFam" id="1.25.40.330:FF:000001">
    <property type="entry name" value="Adenylyl cyclase-associated protein"/>
    <property type="match status" value="1"/>
</dbReference>
<dbReference type="STRING" id="4999.A0A1Y1UBQ5"/>
<dbReference type="InterPro" id="IPR006599">
    <property type="entry name" value="CARP_motif"/>
</dbReference>
<evidence type="ECO:0000256" key="2">
    <source>
        <dbReference type="ARBA" id="ARBA00054756"/>
    </source>
</evidence>
<accession>A0A1Y1UBQ5</accession>
<dbReference type="SUPFAM" id="SSF101278">
    <property type="entry name" value="N-terminal domain of adenylylcyclase associated protein, CAP"/>
    <property type="match status" value="1"/>
</dbReference>
<organism evidence="7 8">
    <name type="scientific">Kockovaella imperatae</name>
    <dbReference type="NCBI Taxonomy" id="4999"/>
    <lineage>
        <taxon>Eukaryota</taxon>
        <taxon>Fungi</taxon>
        <taxon>Dikarya</taxon>
        <taxon>Basidiomycota</taxon>
        <taxon>Agaricomycotina</taxon>
        <taxon>Tremellomycetes</taxon>
        <taxon>Tremellales</taxon>
        <taxon>Cuniculitremaceae</taxon>
        <taxon>Kockovaella</taxon>
    </lineage>
</organism>
<evidence type="ECO:0000313" key="7">
    <source>
        <dbReference type="EMBL" id="ORX34964.1"/>
    </source>
</evidence>
<evidence type="ECO:0000256" key="5">
    <source>
        <dbReference type="SAM" id="MobiDB-lite"/>
    </source>
</evidence>
<dbReference type="InterPro" id="IPR013912">
    <property type="entry name" value="Adenylate_cyclase-assoc_CAP_C"/>
</dbReference>
<dbReference type="InterPro" id="IPR013992">
    <property type="entry name" value="Adenylate_cyclase-assoc_CAP_N"/>
</dbReference>
<dbReference type="Proteomes" id="UP000193218">
    <property type="component" value="Unassembled WGS sequence"/>
</dbReference>
<dbReference type="RefSeq" id="XP_021869180.1">
    <property type="nucleotide sequence ID" value="XM_022019169.1"/>
</dbReference>
<evidence type="ECO:0000259" key="6">
    <source>
        <dbReference type="PROSITE" id="PS51329"/>
    </source>
</evidence>
<dbReference type="InterPro" id="IPR036222">
    <property type="entry name" value="CAP_N_sf"/>
</dbReference>
<dbReference type="GO" id="GO:0019933">
    <property type="term" value="P:cAMP-mediated signaling"/>
    <property type="evidence" value="ECO:0007669"/>
    <property type="project" value="TreeGrafter"/>
</dbReference>
<feature type="compositionally biased region" description="Low complexity" evidence="5">
    <location>
        <begin position="278"/>
        <end position="292"/>
    </location>
</feature>
<dbReference type="Pfam" id="PF21938">
    <property type="entry name" value="CAP_N"/>
    <property type="match status" value="1"/>
</dbReference>
<feature type="compositionally biased region" description="Low complexity" evidence="5">
    <location>
        <begin position="338"/>
        <end position="347"/>
    </location>
</feature>
<evidence type="ECO:0000313" key="8">
    <source>
        <dbReference type="Proteomes" id="UP000193218"/>
    </source>
</evidence>
<dbReference type="GO" id="GO:0008179">
    <property type="term" value="F:adenylate cyclase binding"/>
    <property type="evidence" value="ECO:0007669"/>
    <property type="project" value="TreeGrafter"/>
</dbReference>
<dbReference type="Pfam" id="PF08603">
    <property type="entry name" value="CAP_C"/>
    <property type="match status" value="1"/>
</dbReference>
<feature type="domain" description="C-CAP/cofactor C-like" evidence="6">
    <location>
        <begin position="358"/>
        <end position="495"/>
    </location>
</feature>
<keyword evidence="8" id="KW-1185">Reference proteome</keyword>
<dbReference type="Gene3D" id="1.25.40.330">
    <property type="entry name" value="Adenylate cyclase-associated CAP, N-terminal domain"/>
    <property type="match status" value="1"/>
</dbReference>
<dbReference type="GeneID" id="33560978"/>
<dbReference type="PROSITE" id="PS51329">
    <property type="entry name" value="C_CAP_COFACTOR_C"/>
    <property type="match status" value="1"/>
</dbReference>
<dbReference type="GO" id="GO:0003779">
    <property type="term" value="F:actin binding"/>
    <property type="evidence" value="ECO:0007669"/>
    <property type="project" value="InterPro"/>
</dbReference>
<evidence type="ECO:0000256" key="1">
    <source>
        <dbReference type="ARBA" id="ARBA00007659"/>
    </source>
</evidence>
<feature type="region of interest" description="Disordered" evidence="5">
    <location>
        <begin position="29"/>
        <end position="68"/>
    </location>
</feature>
<dbReference type="InterPro" id="IPR001837">
    <property type="entry name" value="Adenylate_cyclase-assoc_CAP"/>
</dbReference>
<dbReference type="InterPro" id="IPR036223">
    <property type="entry name" value="CAP_C_sf"/>
</dbReference>
<dbReference type="SMART" id="SM00673">
    <property type="entry name" value="CARP"/>
    <property type="match status" value="2"/>
</dbReference>
<dbReference type="GO" id="GO:0005737">
    <property type="term" value="C:cytoplasm"/>
    <property type="evidence" value="ECO:0007669"/>
    <property type="project" value="TreeGrafter"/>
</dbReference>
<dbReference type="FunCoup" id="A0A1Y1UBQ5">
    <property type="interactions" value="267"/>
</dbReference>
<evidence type="ECO:0000256" key="3">
    <source>
        <dbReference type="ARBA" id="ARBA00072052"/>
    </source>
</evidence>
<feature type="compositionally biased region" description="Low complexity" evidence="5">
    <location>
        <begin position="55"/>
        <end position="68"/>
    </location>
</feature>
<feature type="region of interest" description="Disordered" evidence="5">
    <location>
        <begin position="234"/>
        <end position="292"/>
    </location>
</feature>
<dbReference type="InterPro" id="IPR017901">
    <property type="entry name" value="C-CAP_CF_C-like"/>
</dbReference>
<dbReference type="PANTHER" id="PTHR10652:SF0">
    <property type="entry name" value="ADENYLYL CYCLASE-ASSOCIATED PROTEIN"/>
    <property type="match status" value="1"/>
</dbReference>
<protein>
    <recommendedName>
        <fullName evidence="3 4">Adenylyl cyclase-associated protein</fullName>
    </recommendedName>
</protein>
<comment type="similarity">
    <text evidence="1 4">Belongs to the CAP family.</text>
</comment>
<sequence length="517" mass="54041">MSNQSNVNLTTILKRLEAVTSRLEDVASLQPPQSAASARSPAVANLTTPPAPAQSTSSGNASTGSSPATKAYEDEIINNLLAAVKTQANSIGGLVEEHTALLDPVCSSQLAFLQMASGHTKPSMNALGPLLKPQADAIQAVMEAKDKLGRTKDGREWGACLSVIGEGIGAWGWVQVEPAPAPYVEEMKNASQFWANRVQKQFKESNPTALAWAKAFIELVDGLQKYVKQWHTTGVSWNPRGQPPPTSMPATSGGAPAPPPPPPAGGPPPPPPPPPPSDSAASAPTSSGGAAAGHSALLADLNRGGAITSGLKKVDASQMTHKNPGLRASGTVPDKKAPPAVKAKPGALTRSLSTPKKPARTELEEGNKWIVEYHEDNKNIVIEDTELSHTVHIFNCKGSVVQISGKINAVTMVGCRKTAIVLDSAVSSLSITSSPSFEAQITGSVPTITIDTTDSGSVYLSEKCMETVEIITSKTSGINISVPTGQDGDFEERPVPEQMRSKLVKGKLVTEIVEHAG</sequence>
<feature type="compositionally biased region" description="Pro residues" evidence="5">
    <location>
        <begin position="256"/>
        <end position="277"/>
    </location>
</feature>
<reference evidence="7 8" key="1">
    <citation type="submission" date="2017-03" db="EMBL/GenBank/DDBJ databases">
        <title>Widespread Adenine N6-methylation of Active Genes in Fungi.</title>
        <authorList>
            <consortium name="DOE Joint Genome Institute"/>
            <person name="Mondo S.J."/>
            <person name="Dannebaum R.O."/>
            <person name="Kuo R.C."/>
            <person name="Louie K.B."/>
            <person name="Bewick A.J."/>
            <person name="Labutti K."/>
            <person name="Haridas S."/>
            <person name="Kuo A."/>
            <person name="Salamov A."/>
            <person name="Ahrendt S.R."/>
            <person name="Lau R."/>
            <person name="Bowen B.P."/>
            <person name="Lipzen A."/>
            <person name="Sullivan W."/>
            <person name="Andreopoulos W.B."/>
            <person name="Clum A."/>
            <person name="Lindquist E."/>
            <person name="Daum C."/>
            <person name="Northen T.R."/>
            <person name="Ramamoorthy G."/>
            <person name="Schmitz R.J."/>
            <person name="Gryganskyi A."/>
            <person name="Culley D."/>
            <person name="Magnuson J."/>
            <person name="James T.Y."/>
            <person name="O'Malley M.A."/>
            <person name="Stajich J.E."/>
            <person name="Spatafora J.W."/>
            <person name="Visel A."/>
            <person name="Grigoriev I.V."/>
        </authorList>
    </citation>
    <scope>NUCLEOTIDE SEQUENCE [LARGE SCALE GENOMIC DNA]</scope>
    <source>
        <strain evidence="7 8">NRRL Y-17943</strain>
    </source>
</reference>
<dbReference type="Pfam" id="PF01213">
    <property type="entry name" value="CAP_N-CM"/>
    <property type="match status" value="1"/>
</dbReference>
<dbReference type="EMBL" id="NBSH01000012">
    <property type="protein sequence ID" value="ORX34964.1"/>
    <property type="molecule type" value="Genomic_DNA"/>
</dbReference>